<evidence type="ECO:0000256" key="2">
    <source>
        <dbReference type="ARBA" id="ARBA00022490"/>
    </source>
</evidence>
<keyword evidence="4 15" id="KW-0012">Acyltransferase</keyword>
<keyword evidence="2 15" id="KW-0963">Cytoplasm</keyword>
<reference evidence="16 17" key="1">
    <citation type="submission" date="2018-06" db="EMBL/GenBank/DDBJ databases">
        <title>Marinomonas sp. YLB-05 draft genome sequence.</title>
        <authorList>
            <person name="Yu L."/>
            <person name="Tang X."/>
        </authorList>
    </citation>
    <scope>NUCLEOTIDE SEQUENCE [LARGE SCALE GENOMIC DNA]</scope>
    <source>
        <strain evidence="16 17">YLB-05</strain>
    </source>
</reference>
<evidence type="ECO:0000256" key="3">
    <source>
        <dbReference type="ARBA" id="ARBA00022679"/>
    </source>
</evidence>
<dbReference type="EC" id="2.3.2.6" evidence="10 15"/>
<evidence type="ECO:0000256" key="10">
    <source>
        <dbReference type="ARBA" id="ARBA00066767"/>
    </source>
</evidence>
<name>A0A370U5T8_9GAMM</name>
<dbReference type="GO" id="GO:0005737">
    <property type="term" value="C:cytoplasm"/>
    <property type="evidence" value="ECO:0007669"/>
    <property type="project" value="UniProtKB-SubCell"/>
</dbReference>
<dbReference type="PANTHER" id="PTHR30098">
    <property type="entry name" value="LEUCYL/PHENYLALANYL-TRNA--PROTEIN TRANSFERASE"/>
    <property type="match status" value="1"/>
</dbReference>
<comment type="caution">
    <text evidence="16">The sequence shown here is derived from an EMBL/GenBank/DDBJ whole genome shotgun (WGS) entry which is preliminary data.</text>
</comment>
<dbReference type="SUPFAM" id="SSF55729">
    <property type="entry name" value="Acyl-CoA N-acyltransferases (Nat)"/>
    <property type="match status" value="1"/>
</dbReference>
<evidence type="ECO:0000256" key="8">
    <source>
        <dbReference type="ARBA" id="ARBA00054043"/>
    </source>
</evidence>
<keyword evidence="17" id="KW-1185">Reference proteome</keyword>
<dbReference type="NCBIfam" id="TIGR00667">
    <property type="entry name" value="aat"/>
    <property type="match status" value="1"/>
</dbReference>
<evidence type="ECO:0000313" key="17">
    <source>
        <dbReference type="Proteomes" id="UP000254326"/>
    </source>
</evidence>
<accession>A0A370U5T8</accession>
<dbReference type="HAMAP" id="MF_00688">
    <property type="entry name" value="Leu_Phe_trans"/>
    <property type="match status" value="1"/>
</dbReference>
<dbReference type="Gene3D" id="3.40.630.70">
    <property type="entry name" value="Leucyl/phenylalanyl-tRNA-protein transferase, C-terminal domain"/>
    <property type="match status" value="1"/>
</dbReference>
<dbReference type="OrthoDB" id="9790282at2"/>
<evidence type="ECO:0000256" key="15">
    <source>
        <dbReference type="HAMAP-Rule" id="MF_00688"/>
    </source>
</evidence>
<keyword evidence="3 15" id="KW-0808">Transferase</keyword>
<dbReference type="GO" id="GO:0030163">
    <property type="term" value="P:protein catabolic process"/>
    <property type="evidence" value="ECO:0007669"/>
    <property type="project" value="UniProtKB-UniRule"/>
</dbReference>
<dbReference type="InterPro" id="IPR042221">
    <property type="entry name" value="Leu/Phe-tRNA_Trfase_N"/>
</dbReference>
<dbReference type="InterPro" id="IPR004616">
    <property type="entry name" value="Leu/Phe-tRNA_Trfase"/>
</dbReference>
<dbReference type="FunFam" id="3.30.70.3550:FF:000001">
    <property type="entry name" value="Leucyl/phenylalanyl-tRNA--protein transferase"/>
    <property type="match status" value="1"/>
</dbReference>
<sequence>MDKNDTLEPELLLLSESPYDTPDPFRSLTDPAGLAAIGGDLKPERLIHLYQHGFFPWFSDEDPILWWHPLERCTLVPSEFHISRSLRKAVRKDNWQWQINADFERTIRYCSELRAQTEGTWITEDIIQAYLSLNQLGYAFSIEAWHNKKLAGGFYGVAMGGFFFGESMFSLRPNGSKIALLQFCRLSPALGVQQIDCQIESDHMLSLGAKMRSKRAFVSDLKTLIPTPDRNTGLLGIAQSNAPIDIVI</sequence>
<dbReference type="PANTHER" id="PTHR30098:SF2">
    <property type="entry name" value="LEUCYL_PHENYLALANYL-TRNA--PROTEIN TRANSFERASE"/>
    <property type="match status" value="1"/>
</dbReference>
<dbReference type="Pfam" id="PF03588">
    <property type="entry name" value="Leu_Phe_trans"/>
    <property type="match status" value="1"/>
</dbReference>
<comment type="similarity">
    <text evidence="9 15">Belongs to the L/F-transferase family.</text>
</comment>
<evidence type="ECO:0000256" key="5">
    <source>
        <dbReference type="ARBA" id="ARBA00050607"/>
    </source>
</evidence>
<evidence type="ECO:0000256" key="11">
    <source>
        <dbReference type="ARBA" id="ARBA00074372"/>
    </source>
</evidence>
<protein>
    <recommendedName>
        <fullName evidence="11 15">Leucyl/phenylalanyl-tRNA--protein transferase</fullName>
        <ecNumber evidence="10 15">2.3.2.6</ecNumber>
    </recommendedName>
    <alternativeName>
        <fullName evidence="12 15">L/F-transferase</fullName>
    </alternativeName>
    <alternativeName>
        <fullName evidence="13 15">Leucyltransferase</fullName>
    </alternativeName>
    <alternativeName>
        <fullName evidence="14 15">Phenyalanyltransferase</fullName>
    </alternativeName>
</protein>
<comment type="catalytic activity">
    <reaction evidence="5 15">
        <text>L-phenylalanyl-tRNA(Phe) + an N-terminal L-alpha-aminoacyl-[protein] = an N-terminal L-phenylalanyl-L-alpha-aminoacyl-[protein] + tRNA(Phe)</text>
        <dbReference type="Rhea" id="RHEA:43632"/>
        <dbReference type="Rhea" id="RHEA-COMP:9668"/>
        <dbReference type="Rhea" id="RHEA-COMP:9699"/>
        <dbReference type="Rhea" id="RHEA-COMP:10636"/>
        <dbReference type="Rhea" id="RHEA-COMP:10637"/>
        <dbReference type="ChEBI" id="CHEBI:78442"/>
        <dbReference type="ChEBI" id="CHEBI:78531"/>
        <dbReference type="ChEBI" id="CHEBI:78597"/>
        <dbReference type="ChEBI" id="CHEBI:83561"/>
        <dbReference type="EC" id="2.3.2.6"/>
    </reaction>
</comment>
<comment type="subcellular location">
    <subcellularLocation>
        <location evidence="1 15">Cytoplasm</location>
    </subcellularLocation>
</comment>
<evidence type="ECO:0000256" key="13">
    <source>
        <dbReference type="ARBA" id="ARBA00077165"/>
    </source>
</evidence>
<dbReference type="Proteomes" id="UP000254326">
    <property type="component" value="Unassembled WGS sequence"/>
</dbReference>
<dbReference type="EMBL" id="QKRA01000010">
    <property type="protein sequence ID" value="RDL43113.1"/>
    <property type="molecule type" value="Genomic_DNA"/>
</dbReference>
<dbReference type="InterPro" id="IPR016181">
    <property type="entry name" value="Acyl_CoA_acyltransferase"/>
</dbReference>
<comment type="catalytic activity">
    <reaction evidence="6 15">
        <text>N-terminal L-arginyl-[protein] + L-leucyl-tRNA(Leu) = N-terminal L-leucyl-L-arginyl-[protein] + tRNA(Leu) + H(+)</text>
        <dbReference type="Rhea" id="RHEA:50416"/>
        <dbReference type="Rhea" id="RHEA-COMP:9613"/>
        <dbReference type="Rhea" id="RHEA-COMP:9622"/>
        <dbReference type="Rhea" id="RHEA-COMP:12672"/>
        <dbReference type="Rhea" id="RHEA-COMP:12673"/>
        <dbReference type="ChEBI" id="CHEBI:15378"/>
        <dbReference type="ChEBI" id="CHEBI:64719"/>
        <dbReference type="ChEBI" id="CHEBI:78442"/>
        <dbReference type="ChEBI" id="CHEBI:78494"/>
        <dbReference type="ChEBI" id="CHEBI:133044"/>
        <dbReference type="EC" id="2.3.2.6"/>
    </reaction>
</comment>
<dbReference type="AlphaFoldDB" id="A0A370U5T8"/>
<evidence type="ECO:0000256" key="4">
    <source>
        <dbReference type="ARBA" id="ARBA00023315"/>
    </source>
</evidence>
<comment type="function">
    <text evidence="8 15">Functions in the N-end rule pathway of protein degradation where it conjugates Leu, Phe and, less efficiently, Met from aminoacyl-tRNAs to the N-termini of proteins containing an N-terminal arginine or lysine.</text>
</comment>
<evidence type="ECO:0000256" key="6">
    <source>
        <dbReference type="ARBA" id="ARBA00050652"/>
    </source>
</evidence>
<evidence type="ECO:0000256" key="1">
    <source>
        <dbReference type="ARBA" id="ARBA00004496"/>
    </source>
</evidence>
<gene>
    <name evidence="15" type="primary">aat</name>
    <name evidence="16" type="ORF">DN730_16175</name>
</gene>
<evidence type="ECO:0000256" key="9">
    <source>
        <dbReference type="ARBA" id="ARBA00061535"/>
    </source>
</evidence>
<evidence type="ECO:0000256" key="7">
    <source>
        <dbReference type="ARBA" id="ARBA00051538"/>
    </source>
</evidence>
<organism evidence="16 17">
    <name type="scientific">Marinomonas piezotolerans</name>
    <dbReference type="NCBI Taxonomy" id="2213058"/>
    <lineage>
        <taxon>Bacteria</taxon>
        <taxon>Pseudomonadati</taxon>
        <taxon>Pseudomonadota</taxon>
        <taxon>Gammaproteobacteria</taxon>
        <taxon>Oceanospirillales</taxon>
        <taxon>Oceanospirillaceae</taxon>
        <taxon>Marinomonas</taxon>
    </lineage>
</organism>
<comment type="catalytic activity">
    <reaction evidence="7 15">
        <text>N-terminal L-lysyl-[protein] + L-leucyl-tRNA(Leu) = N-terminal L-leucyl-L-lysyl-[protein] + tRNA(Leu) + H(+)</text>
        <dbReference type="Rhea" id="RHEA:12340"/>
        <dbReference type="Rhea" id="RHEA-COMP:9613"/>
        <dbReference type="Rhea" id="RHEA-COMP:9622"/>
        <dbReference type="Rhea" id="RHEA-COMP:12670"/>
        <dbReference type="Rhea" id="RHEA-COMP:12671"/>
        <dbReference type="ChEBI" id="CHEBI:15378"/>
        <dbReference type="ChEBI" id="CHEBI:65249"/>
        <dbReference type="ChEBI" id="CHEBI:78442"/>
        <dbReference type="ChEBI" id="CHEBI:78494"/>
        <dbReference type="ChEBI" id="CHEBI:133043"/>
        <dbReference type="EC" id="2.3.2.6"/>
    </reaction>
</comment>
<dbReference type="Gene3D" id="3.30.70.3550">
    <property type="entry name" value="Leucyl/phenylalanyl-tRNA-protein transferase, N-terminal domain"/>
    <property type="match status" value="1"/>
</dbReference>
<dbReference type="InterPro" id="IPR042203">
    <property type="entry name" value="Leu/Phe-tRNA_Trfase_C"/>
</dbReference>
<evidence type="ECO:0000256" key="12">
    <source>
        <dbReference type="ARBA" id="ARBA00077136"/>
    </source>
</evidence>
<evidence type="ECO:0000256" key="14">
    <source>
        <dbReference type="ARBA" id="ARBA00083640"/>
    </source>
</evidence>
<dbReference type="GO" id="GO:0008914">
    <property type="term" value="F:leucyl-tRNA--protein transferase activity"/>
    <property type="evidence" value="ECO:0007669"/>
    <property type="project" value="UniProtKB-UniRule"/>
</dbReference>
<proteinExistence type="inferred from homology"/>
<evidence type="ECO:0000313" key="16">
    <source>
        <dbReference type="EMBL" id="RDL43113.1"/>
    </source>
</evidence>